<accession>A0A645II46</accession>
<comment type="caution">
    <text evidence="2">The sequence shown here is derived from an EMBL/GenBank/DDBJ whole genome shotgun (WGS) entry which is preliminary data.</text>
</comment>
<protein>
    <submittedName>
        <fullName evidence="2">Uncharacterized protein</fullName>
    </submittedName>
</protein>
<keyword evidence="1" id="KW-1133">Transmembrane helix</keyword>
<keyword evidence="1" id="KW-0812">Transmembrane</keyword>
<keyword evidence="1" id="KW-0472">Membrane</keyword>
<proteinExistence type="predicted"/>
<evidence type="ECO:0000256" key="1">
    <source>
        <dbReference type="SAM" id="Phobius"/>
    </source>
</evidence>
<feature type="transmembrane region" description="Helical" evidence="1">
    <location>
        <begin position="35"/>
        <end position="52"/>
    </location>
</feature>
<reference evidence="2" key="1">
    <citation type="submission" date="2019-08" db="EMBL/GenBank/DDBJ databases">
        <authorList>
            <person name="Kucharzyk K."/>
            <person name="Murdoch R.W."/>
            <person name="Higgins S."/>
            <person name="Loffler F."/>
        </authorList>
    </citation>
    <scope>NUCLEOTIDE SEQUENCE</scope>
</reference>
<name>A0A645II46_9ZZZZ</name>
<dbReference type="EMBL" id="VSSQ01114774">
    <property type="protein sequence ID" value="MPN50512.1"/>
    <property type="molecule type" value="Genomic_DNA"/>
</dbReference>
<dbReference type="AlphaFoldDB" id="A0A645II46"/>
<sequence>MIMFGTFMGSIAAGIAAGILAFFFIKVITGKFKDVHPGMYVLAIPLLLYFIYA</sequence>
<gene>
    <name evidence="2" type="ORF">SDC9_198139</name>
</gene>
<evidence type="ECO:0000313" key="2">
    <source>
        <dbReference type="EMBL" id="MPN50512.1"/>
    </source>
</evidence>
<feature type="transmembrane region" description="Helical" evidence="1">
    <location>
        <begin position="6"/>
        <end position="28"/>
    </location>
</feature>
<organism evidence="2">
    <name type="scientific">bioreactor metagenome</name>
    <dbReference type="NCBI Taxonomy" id="1076179"/>
    <lineage>
        <taxon>unclassified sequences</taxon>
        <taxon>metagenomes</taxon>
        <taxon>ecological metagenomes</taxon>
    </lineage>
</organism>